<keyword evidence="2" id="KW-0812">Transmembrane</keyword>
<keyword evidence="2" id="KW-0472">Membrane</keyword>
<keyword evidence="4" id="KW-1185">Reference proteome</keyword>
<dbReference type="AlphaFoldDB" id="A0A0C2S3V7"/>
<accession>A0A0C2S3V7</accession>
<evidence type="ECO:0000256" key="1">
    <source>
        <dbReference type="SAM" id="MobiDB-lite"/>
    </source>
</evidence>
<gene>
    <name evidence="3" type="ORF">KR50_12490</name>
</gene>
<keyword evidence="2" id="KW-1133">Transmembrane helix</keyword>
<proteinExistence type="predicted"/>
<evidence type="ECO:0000256" key="2">
    <source>
        <dbReference type="SAM" id="Phobius"/>
    </source>
</evidence>
<sequence>MRKHRTAHLPPRGKRTPEAEMNRSSYRMYVKQAASSLNGHFLTNYMNILTFIFVTLTKDQPKNRKKNV</sequence>
<comment type="caution">
    <text evidence="3">The sequence shown here is derived from an EMBL/GenBank/DDBJ whole genome shotgun (WGS) entry which is preliminary data.</text>
</comment>
<protein>
    <submittedName>
        <fullName evidence="3">Uncharacterized protein</fullName>
    </submittedName>
</protein>
<feature type="region of interest" description="Disordered" evidence="1">
    <location>
        <begin position="1"/>
        <end position="22"/>
    </location>
</feature>
<reference evidence="3 4" key="1">
    <citation type="submission" date="2015-01" db="EMBL/GenBank/DDBJ databases">
        <title>Jeotgalibacillus campisalis genome sequencing.</title>
        <authorList>
            <person name="Goh K.M."/>
            <person name="Chan K.-G."/>
            <person name="Yaakop A.S."/>
            <person name="Ee R."/>
            <person name="Gan H.M."/>
            <person name="Chan C.S."/>
        </authorList>
    </citation>
    <scope>NUCLEOTIDE SEQUENCE [LARGE SCALE GENOMIC DNA]</scope>
    <source>
        <strain evidence="3 4">SF-57</strain>
    </source>
</reference>
<dbReference type="EMBL" id="JXRR01000011">
    <property type="protein sequence ID" value="KIL48664.1"/>
    <property type="molecule type" value="Genomic_DNA"/>
</dbReference>
<evidence type="ECO:0000313" key="3">
    <source>
        <dbReference type="EMBL" id="KIL48664.1"/>
    </source>
</evidence>
<evidence type="ECO:0000313" key="4">
    <source>
        <dbReference type="Proteomes" id="UP000031972"/>
    </source>
</evidence>
<dbReference type="PATRIC" id="fig|220754.4.peg.1273"/>
<organism evidence="3 4">
    <name type="scientific">Jeotgalibacillus campisalis</name>
    <dbReference type="NCBI Taxonomy" id="220754"/>
    <lineage>
        <taxon>Bacteria</taxon>
        <taxon>Bacillati</taxon>
        <taxon>Bacillota</taxon>
        <taxon>Bacilli</taxon>
        <taxon>Bacillales</taxon>
        <taxon>Caryophanaceae</taxon>
        <taxon>Jeotgalibacillus</taxon>
    </lineage>
</organism>
<dbReference type="Proteomes" id="UP000031972">
    <property type="component" value="Unassembled WGS sequence"/>
</dbReference>
<feature type="compositionally biased region" description="Basic residues" evidence="1">
    <location>
        <begin position="1"/>
        <end position="14"/>
    </location>
</feature>
<feature type="transmembrane region" description="Helical" evidence="2">
    <location>
        <begin position="37"/>
        <end position="56"/>
    </location>
</feature>
<name>A0A0C2S3V7_9BACL</name>